<gene>
    <name evidence="1" type="ORF">BTO10_01085</name>
</gene>
<dbReference type="EMBL" id="MSCI01000001">
    <property type="protein sequence ID" value="PQJ63444.1"/>
    <property type="molecule type" value="Genomic_DNA"/>
</dbReference>
<dbReference type="RefSeq" id="WP_105023256.1">
    <property type="nucleotide sequence ID" value="NZ_MSCI01000001.1"/>
</dbReference>
<evidence type="ECO:0000313" key="1">
    <source>
        <dbReference type="EMBL" id="PQJ63444.1"/>
    </source>
</evidence>
<name>A0A2S7VMQ8_9VIBR</name>
<sequence>MQLIHNYQTKHSLLALFGVGLFGCGGGGGGSSTTVTAIEEPQAPYSPELAANTAILNLKDNGNVDVESVENTARLVSVFYDEVIQDIFDGLDLSTTASIDELKSAMSGKNNELKNGYRKTYLISNDVVTISYDAGNALSFPTKYVFEDQSDARGDTYENLGYVIELSDKMVCDLRFNFSGADEYMSCFMPDNSEIEMSYKHSGQSTEYKLKVDRVEENFPNTSVSYDPNTNQVLLNNSNFGFLNNDTTITWTP</sequence>
<dbReference type="Proteomes" id="UP000238707">
    <property type="component" value="Unassembled WGS sequence"/>
</dbReference>
<organism evidence="1 2">
    <name type="scientific">Vibrio chagasii</name>
    <dbReference type="NCBI Taxonomy" id="170679"/>
    <lineage>
        <taxon>Bacteria</taxon>
        <taxon>Pseudomonadati</taxon>
        <taxon>Pseudomonadota</taxon>
        <taxon>Gammaproteobacteria</taxon>
        <taxon>Vibrionales</taxon>
        <taxon>Vibrionaceae</taxon>
        <taxon>Vibrio</taxon>
    </lineage>
</organism>
<reference evidence="1 2" key="1">
    <citation type="submission" date="2016-12" db="EMBL/GenBank/DDBJ databases">
        <title>Diversity of luminous bacteria.</title>
        <authorList>
            <person name="Yoshizawa S."/>
            <person name="Kogure K."/>
        </authorList>
    </citation>
    <scope>NUCLEOTIDE SEQUENCE [LARGE SCALE GENOMIC DNA]</scope>
    <source>
        <strain evidence="1 2">LC2-408</strain>
    </source>
</reference>
<protein>
    <submittedName>
        <fullName evidence="1">Uncharacterized protein</fullName>
    </submittedName>
</protein>
<accession>A0A2S7VMQ8</accession>
<evidence type="ECO:0000313" key="2">
    <source>
        <dbReference type="Proteomes" id="UP000238707"/>
    </source>
</evidence>
<comment type="caution">
    <text evidence="1">The sequence shown here is derived from an EMBL/GenBank/DDBJ whole genome shotgun (WGS) entry which is preliminary data.</text>
</comment>
<dbReference type="AlphaFoldDB" id="A0A2S7VMQ8"/>
<keyword evidence="2" id="KW-1185">Reference proteome</keyword>
<proteinExistence type="predicted"/>